<feature type="region of interest" description="Disordered" evidence="2">
    <location>
        <begin position="962"/>
        <end position="984"/>
    </location>
</feature>
<dbReference type="RefSeq" id="XP_029215710.1">
    <property type="nucleotide sequence ID" value="XM_029361355.1"/>
</dbReference>
<dbReference type="AlphaFoldDB" id="A0A2A9M5W2"/>
<keyword evidence="5" id="KW-1185">Reference proteome</keyword>
<feature type="region of interest" description="Disordered" evidence="2">
    <location>
        <begin position="395"/>
        <end position="450"/>
    </location>
</feature>
<accession>A0A2A9M5W2</accession>
<organism evidence="4 5">
    <name type="scientific">Besnoitia besnoiti</name>
    <name type="common">Apicomplexan protozoan</name>
    <dbReference type="NCBI Taxonomy" id="94643"/>
    <lineage>
        <taxon>Eukaryota</taxon>
        <taxon>Sar</taxon>
        <taxon>Alveolata</taxon>
        <taxon>Apicomplexa</taxon>
        <taxon>Conoidasida</taxon>
        <taxon>Coccidia</taxon>
        <taxon>Eucoccidiorida</taxon>
        <taxon>Eimeriorina</taxon>
        <taxon>Sarcocystidae</taxon>
        <taxon>Besnoitia</taxon>
    </lineage>
</organism>
<feature type="compositionally biased region" description="Low complexity" evidence="2">
    <location>
        <begin position="35"/>
        <end position="47"/>
    </location>
</feature>
<feature type="region of interest" description="Disordered" evidence="2">
    <location>
        <begin position="1234"/>
        <end position="1264"/>
    </location>
</feature>
<dbReference type="InterPro" id="IPR000571">
    <property type="entry name" value="Znf_CCCH"/>
</dbReference>
<dbReference type="PROSITE" id="PS50103">
    <property type="entry name" value="ZF_C3H1"/>
    <property type="match status" value="1"/>
</dbReference>
<protein>
    <recommendedName>
        <fullName evidence="3">C3H1-type domain-containing protein</fullName>
    </recommendedName>
</protein>
<gene>
    <name evidence="4" type="ORF">BESB_026750</name>
</gene>
<evidence type="ECO:0000313" key="4">
    <source>
        <dbReference type="EMBL" id="PFH31701.1"/>
    </source>
</evidence>
<reference evidence="4 5" key="1">
    <citation type="submission" date="2017-09" db="EMBL/GenBank/DDBJ databases">
        <title>Genome sequencing of Besnoitia besnoiti strain Bb-Ger1.</title>
        <authorList>
            <person name="Schares G."/>
            <person name="Venepally P."/>
            <person name="Lorenzi H.A."/>
        </authorList>
    </citation>
    <scope>NUCLEOTIDE SEQUENCE [LARGE SCALE GENOMIC DNA]</scope>
    <source>
        <strain evidence="4 5">Bb-Ger1</strain>
    </source>
</reference>
<dbReference type="VEuPathDB" id="ToxoDB:BESB_026750"/>
<dbReference type="EMBL" id="NWUJ01000014">
    <property type="protein sequence ID" value="PFH31701.1"/>
    <property type="molecule type" value="Genomic_DNA"/>
</dbReference>
<keyword evidence="1" id="KW-0863">Zinc-finger</keyword>
<feature type="compositionally biased region" description="Low complexity" evidence="2">
    <location>
        <begin position="118"/>
        <end position="136"/>
    </location>
</feature>
<dbReference type="GeneID" id="40307727"/>
<feature type="compositionally biased region" description="Low complexity" evidence="2">
    <location>
        <begin position="728"/>
        <end position="738"/>
    </location>
</feature>
<keyword evidence="1" id="KW-0479">Metal-binding</keyword>
<name>A0A2A9M5W2_BESBE</name>
<feature type="region of interest" description="Disordered" evidence="2">
    <location>
        <begin position="682"/>
        <end position="805"/>
    </location>
</feature>
<evidence type="ECO:0000256" key="2">
    <source>
        <dbReference type="SAM" id="MobiDB-lite"/>
    </source>
</evidence>
<feature type="region of interest" description="Disordered" evidence="2">
    <location>
        <begin position="200"/>
        <end position="332"/>
    </location>
</feature>
<sequence>MATSSVTTKGLNQEGMEQGSFPALHCSAGQRLGDSRSTAPSSSSSRGHSADDLAAGGTKVRKSHEAPLQLRSPVPGYDTVNELAAAAPKDTSAKSAGSPSGGRRRRSPSGDVTAAGAGSESGTVSPPSSSGGRSTSLENLVSKAEVASDGTLKWNSVYCKHFLFGRCARRRCRFLHGDAEVVQQQRRLLEMATAAAAAVASTTGTGHNDDSATKNGGATNSRPSRDRKAPASGTGGGGAVLVRNEDRREDANEQGSRFFGSHAGGTPHQHQRRGSHGGFSAMGPTPPNRFVHYQPVGRSMNGPIHAEVENQRKQGSPNGSGHRGPPGVSGHSSFVPFYSSGAHAGAPIPSSSPLGAFLSSSSVFPQGRGAALGDSSNGNPNFYSSQAYLRNGQNASWSVPSSVPPPPSSAPALPYASSGSLYGMRPAGEQADDMRRPPTACRNSMQGSHPPRRELDFAQAMAFAAAEQLTRNEENFAAAKAASAAAQLLAAQIESSQMTHGDGARLAVQCQGGFPYGAGTIPFQGVFAGSPATAPTELRFVQAAESLAERYNLPFVTVYLPGQGYIIQFIEGAGCGKADDGINGMHPDLMDSDVLGKFTEDTHGCASQGSAQLVPADFIRGICQDSGQGNDTKSGIALSAKPAAESGEQADLAGENAVGLSANSPATTRSWLDVLKHSPCKAAAGEKKADRASSAGPTENKPVPPSSSNFLGVLDGLREVPSPATEEGSSGSPSLSSSVAPQEDEKSTTSTGWPSLTRGLGQEDRAKDSADGEQAGERPRPLSPRGPREPHVFSRSLGAAGGWPRGDAGLAESGFGGPAVSQQAHNALCGHGAAVDLCRYIAATEGQGESLSPAPHSTRSLSMVLPSHGHNSPRSCHTFFPSTSFANPNQVPDARPMKAEAKRPQFSAAEGSAGFTPCPSLPSTGLLRTDKEGLVSEGFFRFPDFPRQSASRQQEDLQKLNAGKGDSSLASSLFSNPGTTSQQDSLLSRVSGTYAAPQQLPYQAGGDHPPLSLQQQMAVALSQARTTTGGPNTFSSASLPWLVSDLAASTTEGGCSGLGDAAGELSVFSLSTRAAKGADALGLSRCGRLNGDNVEGIGTGLFAAEDEAALALSQDTSGLLHHVPASTGAGLKTKSSARRLSAGWFAAAFQNRGVPDVRPLLDDFSEKAGRVGRDDGDDKLSKVETHFTLKGLDSRRSSGPTCNQNMSGLFRDVPLSPTAALIASIWQKAGIEEDDEIPANAAPQPRAEHPQLGVSTDSQILSSF</sequence>
<feature type="compositionally biased region" description="Polar residues" evidence="2">
    <location>
        <begin position="213"/>
        <end position="222"/>
    </location>
</feature>
<feature type="zinc finger region" description="C3H1-type" evidence="1">
    <location>
        <begin position="153"/>
        <end position="179"/>
    </location>
</feature>
<proteinExistence type="predicted"/>
<feature type="compositionally biased region" description="Polar residues" evidence="2">
    <location>
        <begin position="1"/>
        <end position="11"/>
    </location>
</feature>
<keyword evidence="1" id="KW-0862">Zinc</keyword>
<feature type="domain" description="C3H1-type" evidence="3">
    <location>
        <begin position="153"/>
        <end position="179"/>
    </location>
</feature>
<dbReference type="GO" id="GO:0008270">
    <property type="term" value="F:zinc ion binding"/>
    <property type="evidence" value="ECO:0007669"/>
    <property type="project" value="UniProtKB-KW"/>
</dbReference>
<feature type="compositionally biased region" description="Basic and acidic residues" evidence="2">
    <location>
        <begin position="761"/>
        <end position="792"/>
    </location>
</feature>
<dbReference type="KEGG" id="bbes:BESB_026750"/>
<feature type="region of interest" description="Disordered" evidence="2">
    <location>
        <begin position="1"/>
        <end position="136"/>
    </location>
</feature>
<comment type="caution">
    <text evidence="4">The sequence shown here is derived from an EMBL/GenBank/DDBJ whole genome shotgun (WGS) entry which is preliminary data.</text>
</comment>
<evidence type="ECO:0000256" key="1">
    <source>
        <dbReference type="PROSITE-ProRule" id="PRU00723"/>
    </source>
</evidence>
<dbReference type="Proteomes" id="UP000224006">
    <property type="component" value="Unassembled WGS sequence"/>
</dbReference>
<dbReference type="OrthoDB" id="59941at2759"/>
<feature type="compositionally biased region" description="Low complexity" evidence="2">
    <location>
        <begin position="410"/>
        <end position="420"/>
    </location>
</feature>
<feature type="compositionally biased region" description="Polar residues" evidence="2">
    <location>
        <begin position="968"/>
        <end position="984"/>
    </location>
</feature>
<evidence type="ECO:0000259" key="3">
    <source>
        <dbReference type="PROSITE" id="PS50103"/>
    </source>
</evidence>
<feature type="compositionally biased region" description="Polar residues" evidence="2">
    <location>
        <begin position="1253"/>
        <end position="1264"/>
    </location>
</feature>
<evidence type="ECO:0000313" key="5">
    <source>
        <dbReference type="Proteomes" id="UP000224006"/>
    </source>
</evidence>